<dbReference type="InterPro" id="IPR004252">
    <property type="entry name" value="Probable_transposase_24"/>
</dbReference>
<dbReference type="AlphaFoldDB" id="A0A151RVU8"/>
<feature type="region of interest" description="Disordered" evidence="2">
    <location>
        <begin position="233"/>
        <end position="272"/>
    </location>
</feature>
<dbReference type="Gramene" id="C.cajan_31096.t">
    <property type="protein sequence ID" value="C.cajan_31096.t"/>
    <property type="gene ID" value="C.cajan_31096"/>
</dbReference>
<feature type="region of interest" description="Disordered" evidence="2">
    <location>
        <begin position="46"/>
        <end position="81"/>
    </location>
</feature>
<evidence type="ECO:0000313" key="3">
    <source>
        <dbReference type="EMBL" id="KYP46671.1"/>
    </source>
</evidence>
<reference evidence="3" key="1">
    <citation type="journal article" date="2012" name="Nat. Biotechnol.">
        <title>Draft genome sequence of pigeonpea (Cajanus cajan), an orphan legume crop of resource-poor farmers.</title>
        <authorList>
            <person name="Varshney R.K."/>
            <person name="Chen W."/>
            <person name="Li Y."/>
            <person name="Bharti A.K."/>
            <person name="Saxena R.K."/>
            <person name="Schlueter J.A."/>
            <person name="Donoghue M.T."/>
            <person name="Azam S."/>
            <person name="Fan G."/>
            <person name="Whaley A.M."/>
            <person name="Farmer A.D."/>
            <person name="Sheridan J."/>
            <person name="Iwata A."/>
            <person name="Tuteja R."/>
            <person name="Penmetsa R.V."/>
            <person name="Wu W."/>
            <person name="Upadhyaya H.D."/>
            <person name="Yang S.P."/>
            <person name="Shah T."/>
            <person name="Saxena K.B."/>
            <person name="Michael T."/>
            <person name="McCombie W.R."/>
            <person name="Yang B."/>
            <person name="Zhang G."/>
            <person name="Yang H."/>
            <person name="Wang J."/>
            <person name="Spillane C."/>
            <person name="Cook D.R."/>
            <person name="May G.D."/>
            <person name="Xu X."/>
            <person name="Jackson S.A."/>
        </authorList>
    </citation>
    <scope>NUCLEOTIDE SEQUENCE [LARGE SCALE GENOMIC DNA]</scope>
</reference>
<accession>A0A151RVU8</accession>
<dbReference type="Pfam" id="PF03004">
    <property type="entry name" value="Transposase_24"/>
    <property type="match status" value="1"/>
</dbReference>
<dbReference type="STRING" id="3821.A0A151RVU8"/>
<keyword evidence="4" id="KW-1185">Reference proteome</keyword>
<feature type="compositionally biased region" description="Acidic residues" evidence="2">
    <location>
        <begin position="252"/>
        <end position="266"/>
    </location>
</feature>
<sequence length="272" mass="30502">MDGASLHTGGSIPHHLHWKRMKEAKETDPSLAEFYFHTHRKKDHSWVGPQAESAYENSEQRKLELSSQSSTFNSGEDGVDSQQSIDHMPLDFDISVASVGKKKRRIFGLGSIDKTLFTSSSQPIKLSANSEEVDVLRNQIQALNDESLQKQEKKKLKMRQESTQTKKQGFIGKTFTSRSQTMKLSANSEEVDVLRNQIKALNEALHRHEQEMLDMRQELTETKNQVAALRQHLGLVGSFSHPSSSPQHSGVNDDDDSDTVSDDSDTISDHTG</sequence>
<proteinExistence type="predicted"/>
<dbReference type="Proteomes" id="UP000075243">
    <property type="component" value="Unassembled WGS sequence"/>
</dbReference>
<feature type="compositionally biased region" description="Low complexity" evidence="2">
    <location>
        <begin position="238"/>
        <end position="249"/>
    </location>
</feature>
<protein>
    <submittedName>
        <fullName evidence="3">Uncharacterized protein</fullName>
    </submittedName>
</protein>
<keyword evidence="1" id="KW-0175">Coiled coil</keyword>
<feature type="coiled-coil region" evidence="1">
    <location>
        <begin position="126"/>
        <end position="232"/>
    </location>
</feature>
<name>A0A151RVU8_CAJCA</name>
<evidence type="ECO:0000256" key="1">
    <source>
        <dbReference type="SAM" id="Coils"/>
    </source>
</evidence>
<gene>
    <name evidence="3" type="ORF">KK1_031697</name>
</gene>
<evidence type="ECO:0000313" key="4">
    <source>
        <dbReference type="Proteomes" id="UP000075243"/>
    </source>
</evidence>
<evidence type="ECO:0000256" key="2">
    <source>
        <dbReference type="SAM" id="MobiDB-lite"/>
    </source>
</evidence>
<feature type="compositionally biased region" description="Polar residues" evidence="2">
    <location>
        <begin position="65"/>
        <end position="81"/>
    </location>
</feature>
<dbReference type="EMBL" id="KQ483550">
    <property type="protein sequence ID" value="KYP46671.1"/>
    <property type="molecule type" value="Genomic_DNA"/>
</dbReference>
<organism evidence="3 4">
    <name type="scientific">Cajanus cajan</name>
    <name type="common">Pigeon pea</name>
    <name type="synonym">Cajanus indicus</name>
    <dbReference type="NCBI Taxonomy" id="3821"/>
    <lineage>
        <taxon>Eukaryota</taxon>
        <taxon>Viridiplantae</taxon>
        <taxon>Streptophyta</taxon>
        <taxon>Embryophyta</taxon>
        <taxon>Tracheophyta</taxon>
        <taxon>Spermatophyta</taxon>
        <taxon>Magnoliopsida</taxon>
        <taxon>eudicotyledons</taxon>
        <taxon>Gunneridae</taxon>
        <taxon>Pentapetalae</taxon>
        <taxon>rosids</taxon>
        <taxon>fabids</taxon>
        <taxon>Fabales</taxon>
        <taxon>Fabaceae</taxon>
        <taxon>Papilionoideae</taxon>
        <taxon>50 kb inversion clade</taxon>
        <taxon>NPAAA clade</taxon>
        <taxon>indigoferoid/millettioid clade</taxon>
        <taxon>Phaseoleae</taxon>
        <taxon>Cajanus</taxon>
    </lineage>
</organism>